<proteinExistence type="predicted"/>
<dbReference type="PANTHER" id="PTHR47027">
    <property type="entry name" value="REVERSE TRANSCRIPTASE DOMAIN-CONTAINING PROTEIN"/>
    <property type="match status" value="1"/>
</dbReference>
<name>A0A914URR5_9BILA</name>
<dbReference type="AlphaFoldDB" id="A0A914URR5"/>
<keyword evidence="1" id="KW-1185">Reference proteome</keyword>
<protein>
    <submittedName>
        <fullName evidence="2">Reverse transcriptase</fullName>
    </submittedName>
</protein>
<dbReference type="PANTHER" id="PTHR47027:SF20">
    <property type="entry name" value="REVERSE TRANSCRIPTASE-LIKE PROTEIN WITH RNA-DIRECTED DNA POLYMERASE DOMAIN"/>
    <property type="match status" value="1"/>
</dbReference>
<evidence type="ECO:0000313" key="1">
    <source>
        <dbReference type="Proteomes" id="UP000887566"/>
    </source>
</evidence>
<dbReference type="Proteomes" id="UP000887566">
    <property type="component" value="Unplaced"/>
</dbReference>
<accession>A0A914URR5</accession>
<reference evidence="2" key="1">
    <citation type="submission" date="2022-11" db="UniProtKB">
        <authorList>
            <consortium name="WormBaseParasite"/>
        </authorList>
    </citation>
    <scope>IDENTIFICATION</scope>
</reference>
<sequence>MADDLFTACAAIGLNVNVTKTKWLSTDDAQHRLYLCGETIERVTSFIYLGQLVNWPRDHNKEISRRLAAGWATFSKFATFFTAPRITMRLKQRLFHQCVLPAMLYGCETWALTKAMEDRLAKAQRRMERRILRVRLRDRRPNTLLRGITKLHDIVECARRRKWRFAAKVAALNATLWTRTMTSWTPDATRPVGRPRRRWADELRGVAGSDWLRAAVLPSWNNMESRFVCKN</sequence>
<organism evidence="1 2">
    <name type="scientific">Plectus sambesii</name>
    <dbReference type="NCBI Taxonomy" id="2011161"/>
    <lineage>
        <taxon>Eukaryota</taxon>
        <taxon>Metazoa</taxon>
        <taxon>Ecdysozoa</taxon>
        <taxon>Nematoda</taxon>
        <taxon>Chromadorea</taxon>
        <taxon>Plectida</taxon>
        <taxon>Plectina</taxon>
        <taxon>Plectoidea</taxon>
        <taxon>Plectidae</taxon>
        <taxon>Plectus</taxon>
    </lineage>
</organism>
<evidence type="ECO:0000313" key="2">
    <source>
        <dbReference type="WBParaSite" id="PSAMB.scaffold12003size3005.g34564.t1"/>
    </source>
</evidence>
<dbReference type="WBParaSite" id="PSAMB.scaffold12003size3005.g34564.t1">
    <property type="protein sequence ID" value="PSAMB.scaffold12003size3005.g34564.t1"/>
    <property type="gene ID" value="PSAMB.scaffold12003size3005.g34564"/>
</dbReference>